<feature type="transmembrane region" description="Helical" evidence="2">
    <location>
        <begin position="73"/>
        <end position="98"/>
    </location>
</feature>
<evidence type="ECO:0008006" key="6">
    <source>
        <dbReference type="Google" id="ProtNLM"/>
    </source>
</evidence>
<proteinExistence type="predicted"/>
<keyword evidence="2" id="KW-0812">Transmembrane</keyword>
<dbReference type="Proteomes" id="UP000011715">
    <property type="component" value="Unassembled WGS sequence"/>
</dbReference>
<feature type="transmembrane region" description="Helical" evidence="2">
    <location>
        <begin position="203"/>
        <end position="222"/>
    </location>
</feature>
<dbReference type="OrthoDB" id="10041630at2759"/>
<dbReference type="EnsemblFungi" id="MAPG_03562T0">
    <property type="protein sequence ID" value="MAPG_03562T0"/>
    <property type="gene ID" value="MAPG_03562"/>
</dbReference>
<keyword evidence="2" id="KW-0472">Membrane</keyword>
<evidence type="ECO:0000256" key="2">
    <source>
        <dbReference type="SAM" id="Phobius"/>
    </source>
</evidence>
<protein>
    <recommendedName>
        <fullName evidence="6">Transmembrane protein UsgS</fullName>
    </recommendedName>
</protein>
<dbReference type="PANTHER" id="PTHR38421:SF1">
    <property type="entry name" value="TRANSMEMBRANE PROTEIN"/>
    <property type="match status" value="1"/>
</dbReference>
<evidence type="ECO:0000313" key="3">
    <source>
        <dbReference type="EMBL" id="KLU84521.1"/>
    </source>
</evidence>
<dbReference type="AlphaFoldDB" id="A0A0C4DUC4"/>
<dbReference type="PANTHER" id="PTHR38421">
    <property type="entry name" value="TRANSMEMBRANE PROTEIN USGS"/>
    <property type="match status" value="1"/>
</dbReference>
<dbReference type="EMBL" id="ADBL01000853">
    <property type="status" value="NOT_ANNOTATED_CDS"/>
    <property type="molecule type" value="Genomic_DNA"/>
</dbReference>
<reference evidence="3" key="1">
    <citation type="submission" date="2010-05" db="EMBL/GenBank/DDBJ databases">
        <title>The Genome Sequence of Magnaporthe poae strain ATCC 64411.</title>
        <authorList>
            <consortium name="The Broad Institute Genome Sequencing Platform"/>
            <consortium name="Broad Institute Genome Sequencing Center for Infectious Disease"/>
            <person name="Ma L.-J."/>
            <person name="Dead R."/>
            <person name="Young S."/>
            <person name="Zeng Q."/>
            <person name="Koehrsen M."/>
            <person name="Alvarado L."/>
            <person name="Berlin A."/>
            <person name="Chapman S.B."/>
            <person name="Chen Z."/>
            <person name="Freedman E."/>
            <person name="Gellesch M."/>
            <person name="Goldberg J."/>
            <person name="Griggs A."/>
            <person name="Gujja S."/>
            <person name="Heilman E.R."/>
            <person name="Heiman D."/>
            <person name="Hepburn T."/>
            <person name="Howarth C."/>
            <person name="Jen D."/>
            <person name="Larson L."/>
            <person name="Mehta T."/>
            <person name="Neiman D."/>
            <person name="Pearson M."/>
            <person name="Roberts A."/>
            <person name="Saif S."/>
            <person name="Shea T."/>
            <person name="Shenoy N."/>
            <person name="Sisk P."/>
            <person name="Stolte C."/>
            <person name="Sykes S."/>
            <person name="Walk T."/>
            <person name="White J."/>
            <person name="Yandava C."/>
            <person name="Haas B."/>
            <person name="Nusbaum C."/>
            <person name="Birren B."/>
        </authorList>
    </citation>
    <scope>NUCLEOTIDE SEQUENCE</scope>
    <source>
        <strain evidence="3">ATCC 64411</strain>
    </source>
</reference>
<gene>
    <name evidence="3" type="ORF">MAPG_03562</name>
</gene>
<dbReference type="VEuPathDB" id="FungiDB:MAPG_03562"/>
<reference evidence="5" key="2">
    <citation type="submission" date="2010-05" db="EMBL/GenBank/DDBJ databases">
        <title>The genome sequence of Magnaporthe poae strain ATCC 64411.</title>
        <authorList>
            <person name="Ma L.-J."/>
            <person name="Dead R."/>
            <person name="Young S."/>
            <person name="Zeng Q."/>
            <person name="Koehrsen M."/>
            <person name="Alvarado L."/>
            <person name="Berlin A."/>
            <person name="Chapman S.B."/>
            <person name="Chen Z."/>
            <person name="Freedman E."/>
            <person name="Gellesch M."/>
            <person name="Goldberg J."/>
            <person name="Griggs A."/>
            <person name="Gujja S."/>
            <person name="Heilman E.R."/>
            <person name="Heiman D."/>
            <person name="Hepburn T."/>
            <person name="Howarth C."/>
            <person name="Jen D."/>
            <person name="Larson L."/>
            <person name="Mehta T."/>
            <person name="Neiman D."/>
            <person name="Pearson M."/>
            <person name="Roberts A."/>
            <person name="Saif S."/>
            <person name="Shea T."/>
            <person name="Shenoy N."/>
            <person name="Sisk P."/>
            <person name="Stolte C."/>
            <person name="Sykes S."/>
            <person name="Walk T."/>
            <person name="White J."/>
            <person name="Yandava C."/>
            <person name="Haas B."/>
            <person name="Nusbaum C."/>
            <person name="Birren B."/>
        </authorList>
    </citation>
    <scope>NUCLEOTIDE SEQUENCE [LARGE SCALE GENOMIC DNA]</scope>
    <source>
        <strain evidence="5">ATCC 64411 / 73-15</strain>
    </source>
</reference>
<dbReference type="OMA" id="FMESLKW"/>
<reference evidence="3" key="3">
    <citation type="submission" date="2011-03" db="EMBL/GenBank/DDBJ databases">
        <title>Annotation of Magnaporthe poae ATCC 64411.</title>
        <authorList>
            <person name="Ma L.-J."/>
            <person name="Dead R."/>
            <person name="Young S.K."/>
            <person name="Zeng Q."/>
            <person name="Gargeya S."/>
            <person name="Fitzgerald M."/>
            <person name="Haas B."/>
            <person name="Abouelleil A."/>
            <person name="Alvarado L."/>
            <person name="Arachchi H.M."/>
            <person name="Berlin A."/>
            <person name="Brown A."/>
            <person name="Chapman S.B."/>
            <person name="Chen Z."/>
            <person name="Dunbar C."/>
            <person name="Freedman E."/>
            <person name="Gearin G."/>
            <person name="Gellesch M."/>
            <person name="Goldberg J."/>
            <person name="Griggs A."/>
            <person name="Gujja S."/>
            <person name="Heiman D."/>
            <person name="Howarth C."/>
            <person name="Larson L."/>
            <person name="Lui A."/>
            <person name="MacDonald P.J.P."/>
            <person name="Mehta T."/>
            <person name="Montmayeur A."/>
            <person name="Murphy C."/>
            <person name="Neiman D."/>
            <person name="Pearson M."/>
            <person name="Priest M."/>
            <person name="Roberts A."/>
            <person name="Saif S."/>
            <person name="Shea T."/>
            <person name="Shenoy N."/>
            <person name="Sisk P."/>
            <person name="Stolte C."/>
            <person name="Sykes S."/>
            <person name="Yandava C."/>
            <person name="Wortman J."/>
            <person name="Nusbaum C."/>
            <person name="Birren B."/>
        </authorList>
    </citation>
    <scope>NUCLEOTIDE SEQUENCE</scope>
    <source>
        <strain evidence="3">ATCC 64411</strain>
    </source>
</reference>
<keyword evidence="5" id="KW-1185">Reference proteome</keyword>
<feature type="compositionally biased region" description="Basic and acidic residues" evidence="1">
    <location>
        <begin position="383"/>
        <end position="392"/>
    </location>
</feature>
<feature type="region of interest" description="Disordered" evidence="1">
    <location>
        <begin position="368"/>
        <end position="392"/>
    </location>
</feature>
<accession>A0A0C4DUC4</accession>
<keyword evidence="2" id="KW-1133">Transmembrane helix</keyword>
<feature type="transmembrane region" description="Helical" evidence="2">
    <location>
        <begin position="242"/>
        <end position="262"/>
    </location>
</feature>
<evidence type="ECO:0000313" key="4">
    <source>
        <dbReference type="EnsemblFungi" id="MAPG_03562T0"/>
    </source>
</evidence>
<evidence type="ECO:0000313" key="5">
    <source>
        <dbReference type="Proteomes" id="UP000011715"/>
    </source>
</evidence>
<feature type="transmembrane region" description="Helical" evidence="2">
    <location>
        <begin position="296"/>
        <end position="321"/>
    </location>
</feature>
<reference evidence="4" key="5">
    <citation type="submission" date="2015-06" db="UniProtKB">
        <authorList>
            <consortium name="EnsemblFungi"/>
        </authorList>
    </citation>
    <scope>IDENTIFICATION</scope>
    <source>
        <strain evidence="4">ATCC 64411</strain>
    </source>
</reference>
<organism evidence="4 5">
    <name type="scientific">Magnaporthiopsis poae (strain ATCC 64411 / 73-15)</name>
    <name type="common">Kentucky bluegrass fungus</name>
    <name type="synonym">Magnaporthe poae</name>
    <dbReference type="NCBI Taxonomy" id="644358"/>
    <lineage>
        <taxon>Eukaryota</taxon>
        <taxon>Fungi</taxon>
        <taxon>Dikarya</taxon>
        <taxon>Ascomycota</taxon>
        <taxon>Pezizomycotina</taxon>
        <taxon>Sordariomycetes</taxon>
        <taxon>Sordariomycetidae</taxon>
        <taxon>Magnaporthales</taxon>
        <taxon>Magnaporthaceae</taxon>
        <taxon>Magnaporthiopsis</taxon>
    </lineage>
</organism>
<reference evidence="4" key="4">
    <citation type="journal article" date="2015" name="G3 (Bethesda)">
        <title>Genome sequences of three phytopathogenic species of the Magnaporthaceae family of fungi.</title>
        <authorList>
            <person name="Okagaki L.H."/>
            <person name="Nunes C.C."/>
            <person name="Sailsbery J."/>
            <person name="Clay B."/>
            <person name="Brown D."/>
            <person name="John T."/>
            <person name="Oh Y."/>
            <person name="Young N."/>
            <person name="Fitzgerald M."/>
            <person name="Haas B.J."/>
            <person name="Zeng Q."/>
            <person name="Young S."/>
            <person name="Adiconis X."/>
            <person name="Fan L."/>
            <person name="Levin J.Z."/>
            <person name="Mitchell T.K."/>
            <person name="Okubara P.A."/>
            <person name="Farman M.L."/>
            <person name="Kohn L.M."/>
            <person name="Birren B."/>
            <person name="Ma L.-J."/>
            <person name="Dean R.A."/>
        </authorList>
    </citation>
    <scope>NUCLEOTIDE SEQUENCE</scope>
    <source>
        <strain evidence="4">ATCC 64411 / 73-15</strain>
    </source>
</reference>
<evidence type="ECO:0000256" key="1">
    <source>
        <dbReference type="SAM" id="MobiDB-lite"/>
    </source>
</evidence>
<dbReference type="EMBL" id="GL876968">
    <property type="protein sequence ID" value="KLU84521.1"/>
    <property type="molecule type" value="Genomic_DNA"/>
</dbReference>
<dbReference type="eggNOG" id="ENOG502QW50">
    <property type="taxonomic scope" value="Eukaryota"/>
</dbReference>
<feature type="transmembrane region" description="Helical" evidence="2">
    <location>
        <begin position="118"/>
        <end position="137"/>
    </location>
</feature>
<name>A0A0C4DUC4_MAGP6</name>
<sequence>MASSPSTGPNAPVDLNIDKEKLKKAFDVSHFDFNAVLRGAQLTLVGAHRALQNPAIFTSEHYRQAAYAVAAGIAIRLIIAIPIFGVKVLLWFLGFVFQLEDGAWNDQLVDGLNFIGEYVLQVPLFLMTLMRSITPTLDNLFMDSLRWVDMTYVQKHKNEKPDQLRDMYYPNLSMYPKRDGSTNSTSTAESTTMFLWKYARKGGISLGIFAASYLPVVGQLVLPAASFYTFNKTVGLGPASVIFGTSIFLPKTYLVIFLQTYYASRSLVRELLEPYFSRVHMTKQQKKKWFRSREGILFGFGIGFYILLRVPLLGVLIYGIAEASTAYLITKITDPPPPPSERAAFAESQVVWKNKHEFLNLSLGDLDALQTNPRENPPPYAEVDPRAQKSTS</sequence>